<proteinExistence type="predicted"/>
<evidence type="ECO:0000313" key="3">
    <source>
        <dbReference type="EMBL" id="DAE03292.1"/>
    </source>
</evidence>
<name>A0A8S5PAP6_9CAUD</name>
<reference evidence="3" key="1">
    <citation type="journal article" date="2021" name="Proc. Natl. Acad. Sci. U.S.A.">
        <title>A Catalog of Tens of Thousands of Viruses from Human Metagenomes Reveals Hidden Associations with Chronic Diseases.</title>
        <authorList>
            <person name="Tisza M.J."/>
            <person name="Buck C.B."/>
        </authorList>
    </citation>
    <scope>NUCLEOTIDE SEQUENCE</scope>
    <source>
        <strain evidence="3">CteYp19</strain>
    </source>
</reference>
<feature type="region of interest" description="Disordered" evidence="2">
    <location>
        <begin position="200"/>
        <end position="227"/>
    </location>
</feature>
<sequence>MDYKVQFKSYDAVANTTKVAIKQDFPYRVFEEILPTNRMTEDDATLVEAVLNIVRMELDTSGAVVAIKKELDKSVEANNNAIAKIQELTKDNEAMTQQIQSVKSVADWAVLARVTDTENPIDPTLYARGLELVETGQVGKEYKAHDIFVVNNPNHIAKYGEGTRVLVQVNNDFTYNGESVEELEGKLSQDGKLAVWKWEMPKETKPAQPSGDLETEPVATATPQPVL</sequence>
<protein>
    <recommendedName>
        <fullName evidence="4">Phage protein</fullName>
    </recommendedName>
</protein>
<evidence type="ECO:0008006" key="4">
    <source>
        <dbReference type="Google" id="ProtNLM"/>
    </source>
</evidence>
<evidence type="ECO:0000256" key="2">
    <source>
        <dbReference type="SAM" id="MobiDB-lite"/>
    </source>
</evidence>
<evidence type="ECO:0000256" key="1">
    <source>
        <dbReference type="SAM" id="Coils"/>
    </source>
</evidence>
<feature type="coiled-coil region" evidence="1">
    <location>
        <begin position="71"/>
        <end position="105"/>
    </location>
</feature>
<dbReference type="EMBL" id="BK015363">
    <property type="protein sequence ID" value="DAE03292.1"/>
    <property type="molecule type" value="Genomic_DNA"/>
</dbReference>
<accession>A0A8S5PAP6</accession>
<organism evidence="3">
    <name type="scientific">Siphoviridae sp. cteYp19</name>
    <dbReference type="NCBI Taxonomy" id="2825592"/>
    <lineage>
        <taxon>Viruses</taxon>
        <taxon>Duplodnaviria</taxon>
        <taxon>Heunggongvirae</taxon>
        <taxon>Uroviricota</taxon>
        <taxon>Caudoviricetes</taxon>
    </lineage>
</organism>
<keyword evidence="1" id="KW-0175">Coiled coil</keyword>